<dbReference type="Proteomes" id="UP001201812">
    <property type="component" value="Unassembled WGS sequence"/>
</dbReference>
<sequence>MRYFVFCASLSKNFSVSRTVTHRTKKKRNQLRAEEEIENWMCMCASHRFPLLGMALPLLGRVRVKSKAQSAFERRRPSAIQHLYPLRATCRHNRRSAIERF</sequence>
<dbReference type="AlphaFoldDB" id="A0AAD4NIH2"/>
<dbReference type="EMBL" id="JAKKPZ010000001">
    <property type="protein sequence ID" value="KAI1729405.1"/>
    <property type="molecule type" value="Genomic_DNA"/>
</dbReference>
<comment type="caution">
    <text evidence="1">The sequence shown here is derived from an EMBL/GenBank/DDBJ whole genome shotgun (WGS) entry which is preliminary data.</text>
</comment>
<protein>
    <submittedName>
        <fullName evidence="1">Uncharacterized protein</fullName>
    </submittedName>
</protein>
<proteinExistence type="predicted"/>
<name>A0AAD4NIH2_9BILA</name>
<keyword evidence="2" id="KW-1185">Reference proteome</keyword>
<organism evidence="1 2">
    <name type="scientific">Ditylenchus destructor</name>
    <dbReference type="NCBI Taxonomy" id="166010"/>
    <lineage>
        <taxon>Eukaryota</taxon>
        <taxon>Metazoa</taxon>
        <taxon>Ecdysozoa</taxon>
        <taxon>Nematoda</taxon>
        <taxon>Chromadorea</taxon>
        <taxon>Rhabditida</taxon>
        <taxon>Tylenchina</taxon>
        <taxon>Tylenchomorpha</taxon>
        <taxon>Sphaerularioidea</taxon>
        <taxon>Anguinidae</taxon>
        <taxon>Anguininae</taxon>
        <taxon>Ditylenchus</taxon>
    </lineage>
</organism>
<evidence type="ECO:0000313" key="1">
    <source>
        <dbReference type="EMBL" id="KAI1729405.1"/>
    </source>
</evidence>
<reference evidence="1" key="1">
    <citation type="submission" date="2022-01" db="EMBL/GenBank/DDBJ databases">
        <title>Genome Sequence Resource for Two Populations of Ditylenchus destructor, the Migratory Endoparasitic Phytonematode.</title>
        <authorList>
            <person name="Zhang H."/>
            <person name="Lin R."/>
            <person name="Xie B."/>
        </authorList>
    </citation>
    <scope>NUCLEOTIDE SEQUENCE</scope>
    <source>
        <strain evidence="1">BazhouSP</strain>
    </source>
</reference>
<accession>A0AAD4NIH2</accession>
<evidence type="ECO:0000313" key="2">
    <source>
        <dbReference type="Proteomes" id="UP001201812"/>
    </source>
</evidence>
<gene>
    <name evidence="1" type="ORF">DdX_01646</name>
</gene>